<name>A0A0H3D434_AMYMU</name>
<sequence>MRGLRSWWVRWRGWWLLVAAATVVAVLAALGKAYPGTLAAAAVAAGGVVAAVLSDRGKAHLTAKTAPKQPLHVSRVDRITDPIRLGVHPAAAVAREDGSADRVPPFVRRDRSAELAEALTPGGFVLLVGDSTAGKTRLAYETLRERLPRHVCVVPEGPDALDAAIAAAKQHRPSVLWLDDLERYLLAGGLARTDLDTLAAAKVLTLATLRAHERERFSLRHDGEREPGERQRARAGRDALDAVTREIRLERCWSDRELAAARLFEDDTRIAAALASTPRHGLAEHLAAGPELVRELQDAWAPGSGRARGAALVTAAVDVRRTSHHRPLPVPLLCELHETYLDERGGAALRPEDWERHSPGPPSPCTPPAASSNRTRTAACSPSTTSSTT</sequence>
<feature type="region of interest" description="Disordered" evidence="1">
    <location>
        <begin position="350"/>
        <end position="389"/>
    </location>
</feature>
<keyword evidence="2" id="KW-1133">Transmembrane helix</keyword>
<feature type="compositionally biased region" description="Low complexity" evidence="1">
    <location>
        <begin position="368"/>
        <end position="389"/>
    </location>
</feature>
<dbReference type="EMBL" id="CP002000">
    <property type="protein sequence ID" value="ADJ45421.1"/>
    <property type="molecule type" value="Genomic_DNA"/>
</dbReference>
<dbReference type="AlphaFoldDB" id="A0A0H3D434"/>
<keyword evidence="2" id="KW-0472">Membrane</keyword>
<dbReference type="OrthoDB" id="4532668at2"/>
<feature type="transmembrane region" description="Helical" evidence="2">
    <location>
        <begin position="36"/>
        <end position="54"/>
    </location>
</feature>
<dbReference type="GeneID" id="92871389"/>
<dbReference type="PATRIC" id="fig|749927.5.peg.3760"/>
<dbReference type="RefSeq" id="WP_013225493.1">
    <property type="nucleotide sequence ID" value="NC_014318.1"/>
</dbReference>
<reference evidence="3 4" key="1">
    <citation type="journal article" date="2010" name="Cell Res.">
        <title>Complete genome sequence of the rifamycin SV-producing Amycolatopsis mediterranei U32 revealed its genetic characteristics in phylogeny and metabolism.</title>
        <authorList>
            <person name="Zhao W."/>
            <person name="Zhong Y."/>
            <person name="Yuan H."/>
            <person name="Wang J."/>
            <person name="Zheng H."/>
            <person name="Wang Y."/>
            <person name="Cen X."/>
            <person name="Xu F."/>
            <person name="Bai J."/>
            <person name="Han X."/>
            <person name="Lu G."/>
            <person name="Zhu Y."/>
            <person name="Shao Z."/>
            <person name="Yan H."/>
            <person name="Li C."/>
            <person name="Peng N."/>
            <person name="Zhang Z."/>
            <person name="Zhang Y."/>
            <person name="Lin W."/>
            <person name="Fan Y."/>
            <person name="Qin Z."/>
            <person name="Hu Y."/>
            <person name="Zhu B."/>
            <person name="Wang S."/>
            <person name="Ding X."/>
            <person name="Zhao G.P."/>
        </authorList>
    </citation>
    <scope>NUCLEOTIDE SEQUENCE [LARGE SCALE GENOMIC DNA]</scope>
    <source>
        <strain evidence="4">U-32</strain>
    </source>
</reference>
<dbReference type="InterPro" id="IPR027417">
    <property type="entry name" value="P-loop_NTPase"/>
</dbReference>
<gene>
    <name evidence="3" type="ordered locus">AMED_3638</name>
</gene>
<dbReference type="Proteomes" id="UP000000328">
    <property type="component" value="Chromosome"/>
</dbReference>
<evidence type="ECO:0000313" key="4">
    <source>
        <dbReference type="Proteomes" id="UP000000328"/>
    </source>
</evidence>
<dbReference type="HOGENOM" id="CLU_709112_0_0_11"/>
<evidence type="ECO:0000256" key="2">
    <source>
        <dbReference type="SAM" id="Phobius"/>
    </source>
</evidence>
<evidence type="ECO:0000313" key="3">
    <source>
        <dbReference type="EMBL" id="ADJ45421.1"/>
    </source>
</evidence>
<protein>
    <submittedName>
        <fullName evidence="3">Uncharacterized protein</fullName>
    </submittedName>
</protein>
<accession>A0A0H3D434</accession>
<evidence type="ECO:0000256" key="1">
    <source>
        <dbReference type="SAM" id="MobiDB-lite"/>
    </source>
</evidence>
<organism evidence="3 4">
    <name type="scientific">Amycolatopsis mediterranei (strain U-32)</name>
    <dbReference type="NCBI Taxonomy" id="749927"/>
    <lineage>
        <taxon>Bacteria</taxon>
        <taxon>Bacillati</taxon>
        <taxon>Actinomycetota</taxon>
        <taxon>Actinomycetes</taxon>
        <taxon>Pseudonocardiales</taxon>
        <taxon>Pseudonocardiaceae</taxon>
        <taxon>Amycolatopsis</taxon>
    </lineage>
</organism>
<proteinExistence type="predicted"/>
<dbReference type="eggNOG" id="COG0457">
    <property type="taxonomic scope" value="Bacteria"/>
</dbReference>
<keyword evidence="2" id="KW-0812">Transmembrane</keyword>
<dbReference type="SUPFAM" id="SSF52540">
    <property type="entry name" value="P-loop containing nucleoside triphosphate hydrolases"/>
    <property type="match status" value="1"/>
</dbReference>
<dbReference type="KEGG" id="amd:AMED_3638"/>
<feature type="transmembrane region" description="Helical" evidence="2">
    <location>
        <begin position="12"/>
        <end position="30"/>
    </location>
</feature>